<dbReference type="EC" id="2.1.-.-" evidence="4"/>
<proteinExistence type="predicted"/>
<dbReference type="Pfam" id="PF13649">
    <property type="entry name" value="Methyltransf_25"/>
    <property type="match status" value="1"/>
</dbReference>
<dbReference type="InterPro" id="IPR041698">
    <property type="entry name" value="Methyltransf_25"/>
</dbReference>
<dbReference type="InterPro" id="IPR029063">
    <property type="entry name" value="SAM-dependent_MTases_sf"/>
</dbReference>
<dbReference type="PANTHER" id="PTHR44942">
    <property type="entry name" value="METHYLTRANSF_11 DOMAIN-CONTAINING PROTEIN"/>
    <property type="match status" value="1"/>
</dbReference>
<evidence type="ECO:0000259" key="3">
    <source>
        <dbReference type="Pfam" id="PF13649"/>
    </source>
</evidence>
<sequence>MNPTSTSPDHVDWENPVNAQRYAAFARDFPLYRRTSELLVRSAGVAAARDVVDLACGTGVTTRTLLAAVPPRCRVIAADKSAAMLAVAAHEVPGPRVVWVRSRAEEIDGHVAPGSVDAVVCNSAIWHTDLAATCRAVRTLLRPGGRFAFNIGARNLALVPADGVPAPGMPMVMQWACAIAAARKGAVPDRAVIDGTGPGLTVEAVGQAVRRAGFDLARAHFVEDRLSVAEQRAWMSVPIFSEALTMLRPLPYEERLEIIDEAYRRCDESAEHRTHWFVVLAVADGS</sequence>
<keyword evidence="2 4" id="KW-0808">Transferase</keyword>
<feature type="domain" description="Methyltransferase" evidence="3">
    <location>
        <begin position="51"/>
        <end position="145"/>
    </location>
</feature>
<dbReference type="GO" id="GO:0032259">
    <property type="term" value="P:methylation"/>
    <property type="evidence" value="ECO:0007669"/>
    <property type="project" value="UniProtKB-KW"/>
</dbReference>
<evidence type="ECO:0000256" key="2">
    <source>
        <dbReference type="ARBA" id="ARBA00022679"/>
    </source>
</evidence>
<dbReference type="SUPFAM" id="SSF53335">
    <property type="entry name" value="S-adenosyl-L-methionine-dependent methyltransferases"/>
    <property type="match status" value="1"/>
</dbReference>
<gene>
    <name evidence="4" type="ORF">QLQ12_32505</name>
</gene>
<dbReference type="EMBL" id="JASCTH010000025">
    <property type="protein sequence ID" value="MDI6103341.1"/>
    <property type="molecule type" value="Genomic_DNA"/>
</dbReference>
<evidence type="ECO:0000313" key="5">
    <source>
        <dbReference type="Proteomes" id="UP001241758"/>
    </source>
</evidence>
<reference evidence="4 5" key="1">
    <citation type="submission" date="2023-05" db="EMBL/GenBank/DDBJ databases">
        <title>Actinoplanes sp. NEAU-A12 genome sequencing.</title>
        <authorList>
            <person name="Wang Z.-S."/>
        </authorList>
    </citation>
    <scope>NUCLEOTIDE SEQUENCE [LARGE SCALE GENOMIC DNA]</scope>
    <source>
        <strain evidence="4 5">NEAU-A12</strain>
    </source>
</reference>
<dbReference type="InterPro" id="IPR051052">
    <property type="entry name" value="Diverse_substrate_MTase"/>
</dbReference>
<keyword evidence="5" id="KW-1185">Reference proteome</keyword>
<evidence type="ECO:0000313" key="4">
    <source>
        <dbReference type="EMBL" id="MDI6103341.1"/>
    </source>
</evidence>
<dbReference type="PANTHER" id="PTHR44942:SF4">
    <property type="entry name" value="METHYLTRANSFERASE TYPE 11 DOMAIN-CONTAINING PROTEIN"/>
    <property type="match status" value="1"/>
</dbReference>
<dbReference type="CDD" id="cd02440">
    <property type="entry name" value="AdoMet_MTases"/>
    <property type="match status" value="1"/>
</dbReference>
<keyword evidence="1 4" id="KW-0489">Methyltransferase</keyword>
<dbReference type="RefSeq" id="WP_282764369.1">
    <property type="nucleotide sequence ID" value="NZ_JASCTH010000025.1"/>
</dbReference>
<dbReference type="Proteomes" id="UP001241758">
    <property type="component" value="Unassembled WGS sequence"/>
</dbReference>
<accession>A0ABT6WUM2</accession>
<dbReference type="GO" id="GO:0008168">
    <property type="term" value="F:methyltransferase activity"/>
    <property type="evidence" value="ECO:0007669"/>
    <property type="project" value="UniProtKB-KW"/>
</dbReference>
<protein>
    <submittedName>
        <fullName evidence="4">Class I SAM-dependent methyltransferase</fullName>
        <ecNumber evidence="4">2.1.-.-</ecNumber>
    </submittedName>
</protein>
<organism evidence="4 5">
    <name type="scientific">Actinoplanes sandaracinus</name>
    <dbReference type="NCBI Taxonomy" id="3045177"/>
    <lineage>
        <taxon>Bacteria</taxon>
        <taxon>Bacillati</taxon>
        <taxon>Actinomycetota</taxon>
        <taxon>Actinomycetes</taxon>
        <taxon>Micromonosporales</taxon>
        <taxon>Micromonosporaceae</taxon>
        <taxon>Actinoplanes</taxon>
    </lineage>
</organism>
<evidence type="ECO:0000256" key="1">
    <source>
        <dbReference type="ARBA" id="ARBA00022603"/>
    </source>
</evidence>
<name>A0ABT6WUM2_9ACTN</name>
<dbReference type="Gene3D" id="3.40.50.150">
    <property type="entry name" value="Vaccinia Virus protein VP39"/>
    <property type="match status" value="1"/>
</dbReference>
<comment type="caution">
    <text evidence="4">The sequence shown here is derived from an EMBL/GenBank/DDBJ whole genome shotgun (WGS) entry which is preliminary data.</text>
</comment>